<proteinExistence type="predicted"/>
<dbReference type="EMBL" id="QUOU01000001">
    <property type="protein sequence ID" value="REL28297.1"/>
    <property type="molecule type" value="Genomic_DNA"/>
</dbReference>
<comment type="caution">
    <text evidence="2">The sequence shown here is derived from an EMBL/GenBank/DDBJ whole genome shotgun (WGS) entry which is preliminary data.</text>
</comment>
<accession>A0A3E0TV94</accession>
<name>A0A3E0TV94_9GAMM</name>
<sequence>MVWLIGNVSVKASTPHNSLVTLALLFGFVLSLLISPLTVNAQQTPEGASKKADDKAMQEQPMTDKNNMADGDMTGDQKELSDKGDSANQTEQTEQIEIRPPVSLIEQFTQDIERSVDSSLVTPMLAGTDDFLTILQPDNHSTDRGIAILLPEWEQAATDSRAINFLRQHLPDEGWTTIVIQPLTKPDNYPSQQLKLALAAEENKEILDKYAEKLAPMLTTVMEKAAEFPGIFLVIAQGNNAAILMDLYEQAAVEQPNALITLSAHRQSAVGNQRLANQIAGSDLPVLDIVLKKDVHWIEHFAADRNKAAKRELKPIYRQRALTNFRAGYYPEQALAKEIKGWLTTVGW</sequence>
<dbReference type="AlphaFoldDB" id="A0A3E0TV94"/>
<feature type="compositionally biased region" description="Polar residues" evidence="1">
    <location>
        <begin position="86"/>
        <end position="95"/>
    </location>
</feature>
<dbReference type="InterPro" id="IPR022529">
    <property type="entry name" value="DUF3530"/>
</dbReference>
<dbReference type="Proteomes" id="UP000256478">
    <property type="component" value="Unassembled WGS sequence"/>
</dbReference>
<protein>
    <submittedName>
        <fullName evidence="2">DUF3530 family protein</fullName>
    </submittedName>
</protein>
<dbReference type="OrthoDB" id="9776279at2"/>
<evidence type="ECO:0000313" key="3">
    <source>
        <dbReference type="Proteomes" id="UP000256478"/>
    </source>
</evidence>
<organism evidence="2 3">
    <name type="scientific">Thalassotalea euphylliae</name>
    <dbReference type="NCBI Taxonomy" id="1655234"/>
    <lineage>
        <taxon>Bacteria</taxon>
        <taxon>Pseudomonadati</taxon>
        <taxon>Pseudomonadota</taxon>
        <taxon>Gammaproteobacteria</taxon>
        <taxon>Alteromonadales</taxon>
        <taxon>Colwelliaceae</taxon>
        <taxon>Thalassotalea</taxon>
    </lineage>
</organism>
<evidence type="ECO:0000256" key="1">
    <source>
        <dbReference type="SAM" id="MobiDB-lite"/>
    </source>
</evidence>
<gene>
    <name evidence="2" type="ORF">DXX93_18135</name>
</gene>
<feature type="compositionally biased region" description="Basic and acidic residues" evidence="1">
    <location>
        <begin position="48"/>
        <end position="57"/>
    </location>
</feature>
<evidence type="ECO:0000313" key="2">
    <source>
        <dbReference type="EMBL" id="REL28297.1"/>
    </source>
</evidence>
<reference evidence="2 3" key="1">
    <citation type="submission" date="2018-08" db="EMBL/GenBank/DDBJ databases">
        <title>Thalassotalea euphylliae genome.</title>
        <authorList>
            <person name="Summers S."/>
            <person name="Rice S.A."/>
            <person name="Freckelton M.L."/>
            <person name="Nedved B.T."/>
            <person name="Hadfield M.G."/>
        </authorList>
    </citation>
    <scope>NUCLEOTIDE SEQUENCE [LARGE SCALE GENOMIC DNA]</scope>
    <source>
        <strain evidence="2 3">H1</strain>
    </source>
</reference>
<feature type="region of interest" description="Disordered" evidence="1">
    <location>
        <begin position="42"/>
        <end position="99"/>
    </location>
</feature>
<feature type="compositionally biased region" description="Basic and acidic residues" evidence="1">
    <location>
        <begin position="75"/>
        <end position="85"/>
    </location>
</feature>
<dbReference type="Pfam" id="PF12048">
    <property type="entry name" value="DUF3530"/>
    <property type="match status" value="2"/>
</dbReference>